<evidence type="ECO:0000313" key="4">
    <source>
        <dbReference type="Proteomes" id="UP000012960"/>
    </source>
</evidence>
<dbReference type="Proteomes" id="UP000012960">
    <property type="component" value="Unplaced"/>
</dbReference>
<reference evidence="3" key="2">
    <citation type="submission" date="2021-05" db="UniProtKB">
        <authorList>
            <consortium name="EnsemblPlants"/>
        </authorList>
    </citation>
    <scope>IDENTIFICATION</scope>
    <source>
        <strain evidence="3">subsp. malaccensis</strain>
    </source>
</reference>
<gene>
    <name evidence="2" type="ORF">GSMUA_184390.1</name>
</gene>
<feature type="domain" description="F-box protein At3g26010-like beta-propeller" evidence="1">
    <location>
        <begin position="140"/>
        <end position="360"/>
    </location>
</feature>
<evidence type="ECO:0000313" key="3">
    <source>
        <dbReference type="EnsemblPlants" id="Ma06_p38200.1"/>
    </source>
</evidence>
<dbReference type="EnsemblPlants" id="Ma06_t38200.1">
    <property type="protein sequence ID" value="Ma06_p38200.1"/>
    <property type="gene ID" value="Ma06_g38200"/>
</dbReference>
<dbReference type="SUPFAM" id="SSF81383">
    <property type="entry name" value="F-box domain"/>
    <property type="match status" value="1"/>
</dbReference>
<dbReference type="EMBL" id="HG996471">
    <property type="protein sequence ID" value="CAG1848644.1"/>
    <property type="molecule type" value="Genomic_DNA"/>
</dbReference>
<dbReference type="InParanoid" id="A0A804JQ36"/>
<sequence length="385" mass="44638">MASDRDDVIVAMIPSDVVDYKILPRLPYKSLSRFKCICKKWHHLISHDVIFAHEQSRHGSPISFGSVYQYKHSINFIPIDIPGELNVRITSSSFFPLPNGTERIRITAAVNGLLLLFVQRKRDEQNDSMCSTKYQDAIYEFHYVWNFVTKEGHIIPEDDYRGWFVGLAFDPSITPACYRLVNLVQQRKGLQEEFSFEIYSSRTRKWTMSNHKIMIPQGKRISWDIFCAGRIIYWNCNPYALWFDVDEDVAGYTLLPQAENSVSQHALGVTDDGVLTSTRFSQNDTLTIWMMSKDGDWIKKFYSENIPTVSSEFKLFEPLPFTGGDRIYMEMLSNSLRKRILVCYNMNTQEMTMIGEMKGHWPPSKCLYIDYNRIARLGSLGITES</sequence>
<dbReference type="PANTHER" id="PTHR35546">
    <property type="entry name" value="F-BOX PROTEIN INTERACTION DOMAIN PROTEIN-RELATED"/>
    <property type="match status" value="1"/>
</dbReference>
<evidence type="ECO:0000259" key="1">
    <source>
        <dbReference type="Pfam" id="PF24750"/>
    </source>
</evidence>
<dbReference type="PANTHER" id="PTHR35546:SF130">
    <property type="entry name" value="EXPRESSED PROTEIN"/>
    <property type="match status" value="1"/>
</dbReference>
<proteinExistence type="predicted"/>
<dbReference type="Pfam" id="PF24750">
    <property type="entry name" value="b-prop_At3g26010-like"/>
    <property type="match status" value="1"/>
</dbReference>
<dbReference type="FunCoup" id="A0A804JQ36">
    <property type="interactions" value="5"/>
</dbReference>
<keyword evidence="4" id="KW-1185">Reference proteome</keyword>
<dbReference type="OrthoDB" id="765391at2759"/>
<name>A0A804JQ36_MUSAM</name>
<reference evidence="2" key="1">
    <citation type="submission" date="2021-03" db="EMBL/GenBank/DDBJ databases">
        <authorList>
            <consortium name="Genoscope - CEA"/>
            <person name="William W."/>
        </authorList>
    </citation>
    <scope>NUCLEOTIDE SEQUENCE</scope>
    <source>
        <strain evidence="2">Doubled-haploid Pahang</strain>
    </source>
</reference>
<dbReference type="InterPro" id="IPR055290">
    <property type="entry name" value="At3g26010-like"/>
</dbReference>
<dbReference type="AlphaFoldDB" id="A0A804JQ36"/>
<evidence type="ECO:0000313" key="2">
    <source>
        <dbReference type="EMBL" id="CAG1848644.1"/>
    </source>
</evidence>
<dbReference type="InterPro" id="IPR056592">
    <property type="entry name" value="Beta-prop_At3g26010-like"/>
</dbReference>
<accession>A0A804JQ36</accession>
<organism evidence="3 4">
    <name type="scientific">Musa acuminata subsp. malaccensis</name>
    <name type="common">Wild banana</name>
    <name type="synonym">Musa malaccensis</name>
    <dbReference type="NCBI Taxonomy" id="214687"/>
    <lineage>
        <taxon>Eukaryota</taxon>
        <taxon>Viridiplantae</taxon>
        <taxon>Streptophyta</taxon>
        <taxon>Embryophyta</taxon>
        <taxon>Tracheophyta</taxon>
        <taxon>Spermatophyta</taxon>
        <taxon>Magnoliopsida</taxon>
        <taxon>Liliopsida</taxon>
        <taxon>Zingiberales</taxon>
        <taxon>Musaceae</taxon>
        <taxon>Musa</taxon>
    </lineage>
</organism>
<dbReference type="Gramene" id="Ma06_t38200.1">
    <property type="protein sequence ID" value="Ma06_p38200.1"/>
    <property type="gene ID" value="Ma06_g38200"/>
</dbReference>
<protein>
    <submittedName>
        <fullName evidence="2">(wild Malaysian banana) hypothetical protein</fullName>
    </submittedName>
</protein>
<dbReference type="InterPro" id="IPR036047">
    <property type="entry name" value="F-box-like_dom_sf"/>
</dbReference>